<name>A0ABV0PYM9_9TELE</name>
<gene>
    <name evidence="2" type="ORF">GOODEAATRI_016925</name>
</gene>
<organism evidence="2 3">
    <name type="scientific">Goodea atripinnis</name>
    <dbReference type="NCBI Taxonomy" id="208336"/>
    <lineage>
        <taxon>Eukaryota</taxon>
        <taxon>Metazoa</taxon>
        <taxon>Chordata</taxon>
        <taxon>Craniata</taxon>
        <taxon>Vertebrata</taxon>
        <taxon>Euteleostomi</taxon>
        <taxon>Actinopterygii</taxon>
        <taxon>Neopterygii</taxon>
        <taxon>Teleostei</taxon>
        <taxon>Neoteleostei</taxon>
        <taxon>Acanthomorphata</taxon>
        <taxon>Ovalentaria</taxon>
        <taxon>Atherinomorphae</taxon>
        <taxon>Cyprinodontiformes</taxon>
        <taxon>Goodeidae</taxon>
        <taxon>Goodea</taxon>
    </lineage>
</organism>
<sequence length="140" mass="15347">MIYNMSHDLPSGTHRSEDKMTGGDIYHDTSCRVKLLNEEQFTHLWKKGGDGGFSKAGGFLSEDCDKPGVTAQQIHLWAVREPLLAGVRDPLTPGVTEPLLAGVKDPLTPGVGEYVLRGWEELIAHGGRVVVPPQSYSFYI</sequence>
<dbReference type="Proteomes" id="UP001476798">
    <property type="component" value="Unassembled WGS sequence"/>
</dbReference>
<comment type="caution">
    <text evidence="2">The sequence shown here is derived from an EMBL/GenBank/DDBJ whole genome shotgun (WGS) entry which is preliminary data.</text>
</comment>
<proteinExistence type="predicted"/>
<evidence type="ECO:0000256" key="1">
    <source>
        <dbReference type="SAM" id="MobiDB-lite"/>
    </source>
</evidence>
<reference evidence="2 3" key="1">
    <citation type="submission" date="2021-06" db="EMBL/GenBank/DDBJ databases">
        <authorList>
            <person name="Palmer J.M."/>
        </authorList>
    </citation>
    <scope>NUCLEOTIDE SEQUENCE [LARGE SCALE GENOMIC DNA]</scope>
    <source>
        <strain evidence="2 3">GA_2019</strain>
        <tissue evidence="2">Muscle</tissue>
    </source>
</reference>
<keyword evidence="3" id="KW-1185">Reference proteome</keyword>
<protein>
    <submittedName>
        <fullName evidence="2">Uncharacterized protein</fullName>
    </submittedName>
</protein>
<feature type="region of interest" description="Disordered" evidence="1">
    <location>
        <begin position="1"/>
        <end position="21"/>
    </location>
</feature>
<dbReference type="EMBL" id="JAHRIO010091298">
    <property type="protein sequence ID" value="MEQ2188620.1"/>
    <property type="molecule type" value="Genomic_DNA"/>
</dbReference>
<evidence type="ECO:0000313" key="2">
    <source>
        <dbReference type="EMBL" id="MEQ2188620.1"/>
    </source>
</evidence>
<accession>A0ABV0PYM9</accession>
<evidence type="ECO:0000313" key="3">
    <source>
        <dbReference type="Proteomes" id="UP001476798"/>
    </source>
</evidence>